<sequence length="126" mass="14535">MMLKAFEHLKRYLFSGLNYKFLFRAEASHTRPLLIPPPAAPILKPIEAKFQLRFEAGWNAGKRTVFLELAAKAKPKNSKEFSTLSHPRGFLASGVIYQNTPPEKQEEATMRLWDDLMRQVNEESEE</sequence>
<dbReference type="AlphaFoldDB" id="A0A6A5XQB0"/>
<name>A0A6A5XQB0_9PLEO</name>
<evidence type="ECO:0000313" key="2">
    <source>
        <dbReference type="Proteomes" id="UP000799778"/>
    </source>
</evidence>
<dbReference type="GeneID" id="54283407"/>
<dbReference type="Proteomes" id="UP000799778">
    <property type="component" value="Unassembled WGS sequence"/>
</dbReference>
<evidence type="ECO:0000313" key="1">
    <source>
        <dbReference type="EMBL" id="KAF2015086.1"/>
    </source>
</evidence>
<proteinExistence type="predicted"/>
<keyword evidence="2" id="KW-1185">Reference proteome</keyword>
<accession>A0A6A5XQB0</accession>
<organism evidence="1 2">
    <name type="scientific">Aaosphaeria arxii CBS 175.79</name>
    <dbReference type="NCBI Taxonomy" id="1450172"/>
    <lineage>
        <taxon>Eukaryota</taxon>
        <taxon>Fungi</taxon>
        <taxon>Dikarya</taxon>
        <taxon>Ascomycota</taxon>
        <taxon>Pezizomycotina</taxon>
        <taxon>Dothideomycetes</taxon>
        <taxon>Pleosporomycetidae</taxon>
        <taxon>Pleosporales</taxon>
        <taxon>Pleosporales incertae sedis</taxon>
        <taxon>Aaosphaeria</taxon>
    </lineage>
</organism>
<dbReference type="EMBL" id="ML978070">
    <property type="protein sequence ID" value="KAF2015086.1"/>
    <property type="molecule type" value="Genomic_DNA"/>
</dbReference>
<dbReference type="RefSeq" id="XP_033383425.1">
    <property type="nucleotide sequence ID" value="XM_033526010.1"/>
</dbReference>
<gene>
    <name evidence="1" type="ORF">BU24DRAFT_410764</name>
</gene>
<reference evidence="1" key="1">
    <citation type="journal article" date="2020" name="Stud. Mycol.">
        <title>101 Dothideomycetes genomes: a test case for predicting lifestyles and emergence of pathogens.</title>
        <authorList>
            <person name="Haridas S."/>
            <person name="Albert R."/>
            <person name="Binder M."/>
            <person name="Bloem J."/>
            <person name="Labutti K."/>
            <person name="Salamov A."/>
            <person name="Andreopoulos B."/>
            <person name="Baker S."/>
            <person name="Barry K."/>
            <person name="Bills G."/>
            <person name="Bluhm B."/>
            <person name="Cannon C."/>
            <person name="Castanera R."/>
            <person name="Culley D."/>
            <person name="Daum C."/>
            <person name="Ezra D."/>
            <person name="Gonzalez J."/>
            <person name="Henrissat B."/>
            <person name="Kuo A."/>
            <person name="Liang C."/>
            <person name="Lipzen A."/>
            <person name="Lutzoni F."/>
            <person name="Magnuson J."/>
            <person name="Mondo S."/>
            <person name="Nolan M."/>
            <person name="Ohm R."/>
            <person name="Pangilinan J."/>
            <person name="Park H.-J."/>
            <person name="Ramirez L."/>
            <person name="Alfaro M."/>
            <person name="Sun H."/>
            <person name="Tritt A."/>
            <person name="Yoshinaga Y."/>
            <person name="Zwiers L.-H."/>
            <person name="Turgeon B."/>
            <person name="Goodwin S."/>
            <person name="Spatafora J."/>
            <person name="Crous P."/>
            <person name="Grigoriev I."/>
        </authorList>
    </citation>
    <scope>NUCLEOTIDE SEQUENCE</scope>
    <source>
        <strain evidence="1">CBS 175.79</strain>
    </source>
</reference>
<protein>
    <submittedName>
        <fullName evidence="1">Uncharacterized protein</fullName>
    </submittedName>
</protein>